<evidence type="ECO:0000313" key="2">
    <source>
        <dbReference type="Proteomes" id="UP000298111"/>
    </source>
</evidence>
<dbReference type="EMBL" id="RCIY01000120">
    <property type="protein sequence ID" value="TGG74628.1"/>
    <property type="molecule type" value="Genomic_DNA"/>
</dbReference>
<proteinExistence type="predicted"/>
<comment type="caution">
    <text evidence="1">The sequence shown here is derived from an EMBL/GenBank/DDBJ whole genome shotgun (WGS) entry which is preliminary data.</text>
</comment>
<dbReference type="GeneID" id="75185370"/>
<sequence length="165" mass="17583">MTVTLTLRKQGGGYALDASAPIASLDPTATLEFGRAMRTGTITSGGRKLPIAAHGPHRTSVTVGDGSRPVLRLGQDDSFVPGSGKQARWSASPHPRPRNASLESDRGRLDFTVPKHGKEVTVEVTGDWEQLDTVALAGCFALLSMRRGHTYRAMTVLAVTSPHPK</sequence>
<protein>
    <submittedName>
        <fullName evidence="1">Uncharacterized protein</fullName>
    </submittedName>
</protein>
<dbReference type="AlphaFoldDB" id="A0A6C1BWI6"/>
<gene>
    <name evidence="1" type="ORF">D8771_34015</name>
</gene>
<evidence type="ECO:0000313" key="1">
    <source>
        <dbReference type="EMBL" id="TGG74628.1"/>
    </source>
</evidence>
<name>A0A6C1BWI6_9ACTN</name>
<dbReference type="Proteomes" id="UP000298111">
    <property type="component" value="Unassembled WGS sequence"/>
</dbReference>
<organism evidence="1 2">
    <name type="scientific">Streptomyces albus</name>
    <dbReference type="NCBI Taxonomy" id="1888"/>
    <lineage>
        <taxon>Bacteria</taxon>
        <taxon>Bacillati</taxon>
        <taxon>Actinomycetota</taxon>
        <taxon>Actinomycetes</taxon>
        <taxon>Kitasatosporales</taxon>
        <taxon>Streptomycetaceae</taxon>
        <taxon>Streptomyces</taxon>
    </lineage>
</organism>
<reference evidence="1 2" key="1">
    <citation type="submission" date="2018-10" db="EMBL/GenBank/DDBJ databases">
        <title>Isolation of pseudouridimycin from Streptomyces albus DSM 40763.</title>
        <authorList>
            <person name="Rosenqvist P."/>
            <person name="Metsae-Ketelae M."/>
            <person name="Virta P."/>
        </authorList>
    </citation>
    <scope>NUCLEOTIDE SEQUENCE [LARGE SCALE GENOMIC DNA]</scope>
    <source>
        <strain evidence="1 2">DSM 40763</strain>
    </source>
</reference>
<accession>A0A6C1BWI6</accession>
<dbReference type="RefSeq" id="WP_016467287.1">
    <property type="nucleotide sequence ID" value="NZ_BBQG01000026.1"/>
</dbReference>